<sequence length="330" mass="35692">MQQRQLGSNGPLVSALGLGCMGMSDFYSTNQDVNESIATLHRALELGVTLLDTADMYGPFTNEELVGRAIKGKRDQVFLATKFGIVRDPADPTVRGVSSRPDYIRQSVDGSLKRLGVEVIDLYYQHRGDPSVPIEDVIGTMADLVTAGKIRYIGLSEVSAATLDKAHQVHPITAVQSEYSLWTRDAESSVLAACERLGVGFVAYSPLGRGFLTGAIRHPEDLAADDFRRHNPRFQGDNFTLNLALADAVVEMAGEKGIKPSQLALAWVLAQGKHIVPIPGTKRRAYLEENLTALAVTLSAQELAALDAVFPFHAAAGERYGMEGMSHLNA</sequence>
<feature type="domain" description="NADP-dependent oxidoreductase" evidence="2">
    <location>
        <begin position="16"/>
        <end position="309"/>
    </location>
</feature>
<reference evidence="4 5" key="1">
    <citation type="submission" date="2015-03" db="EMBL/GenBank/DDBJ databases">
        <authorList>
            <consortium name="Pathogen Informatics"/>
            <person name="Murphy D."/>
        </authorList>
    </citation>
    <scope>NUCLEOTIDE SEQUENCE [LARGE SCALE GENOMIC DNA]</scope>
    <source>
        <strain evidence="4 5">IP08791</strain>
    </source>
</reference>
<evidence type="ECO:0000313" key="4">
    <source>
        <dbReference type="EMBL" id="CNL40842.1"/>
    </source>
</evidence>
<dbReference type="GO" id="GO:0005737">
    <property type="term" value="C:cytoplasm"/>
    <property type="evidence" value="ECO:0007669"/>
    <property type="project" value="TreeGrafter"/>
</dbReference>
<dbReference type="STRING" id="1453495.AT01_3082"/>
<dbReference type="InterPro" id="IPR050791">
    <property type="entry name" value="Aldo-Keto_reductase"/>
</dbReference>
<dbReference type="CDD" id="cd19076">
    <property type="entry name" value="AKR_AKR13A_13D"/>
    <property type="match status" value="1"/>
</dbReference>
<dbReference type="eggNOG" id="COG0667">
    <property type="taxonomic scope" value="Bacteria"/>
</dbReference>
<dbReference type="Proteomes" id="UP000038647">
    <property type="component" value="Unassembled WGS sequence"/>
</dbReference>
<evidence type="ECO:0000313" key="6">
    <source>
        <dbReference type="Proteomes" id="UP000041595"/>
    </source>
</evidence>
<gene>
    <name evidence="3" type="primary">yhdN</name>
    <name evidence="3" type="ORF">ERS137965_01978</name>
    <name evidence="4" type="ORF">ERS137966_03155</name>
</gene>
<dbReference type="EC" id="1.1.1.-" evidence="3 4"/>
<dbReference type="AlphaFoldDB" id="A0A0T9TXS1"/>
<dbReference type="InterPro" id="IPR036812">
    <property type="entry name" value="NAD(P)_OxRdtase_dom_sf"/>
</dbReference>
<protein>
    <submittedName>
        <fullName evidence="3 4">Oxidoreductase</fullName>
        <ecNumber evidence="3 4">1.1.1.-</ecNumber>
    </submittedName>
</protein>
<evidence type="ECO:0000259" key="2">
    <source>
        <dbReference type="Pfam" id="PF00248"/>
    </source>
</evidence>
<evidence type="ECO:0000256" key="1">
    <source>
        <dbReference type="ARBA" id="ARBA00023002"/>
    </source>
</evidence>
<dbReference type="PANTHER" id="PTHR43625:SF40">
    <property type="entry name" value="ALDO-KETO REDUCTASE YAKC [NADP(+)]"/>
    <property type="match status" value="1"/>
</dbReference>
<evidence type="ECO:0000313" key="3">
    <source>
        <dbReference type="EMBL" id="CNL07416.1"/>
    </source>
</evidence>
<dbReference type="PANTHER" id="PTHR43625">
    <property type="entry name" value="AFLATOXIN B1 ALDEHYDE REDUCTASE"/>
    <property type="match status" value="1"/>
</dbReference>
<dbReference type="RefSeq" id="WP_042839586.1">
    <property type="nucleotide sequence ID" value="NZ_CABHPY010000175.1"/>
</dbReference>
<reference evidence="3 6" key="2">
    <citation type="submission" date="2015-03" db="EMBL/GenBank/DDBJ databases">
        <authorList>
            <person name="Murphy D."/>
        </authorList>
    </citation>
    <scope>NUCLEOTIDE SEQUENCE [LARGE SCALE GENOMIC DNA]</scope>
    <source>
        <strain evidence="3 6">IP06005</strain>
    </source>
</reference>
<dbReference type="InterPro" id="IPR023210">
    <property type="entry name" value="NADP_OxRdtase_dom"/>
</dbReference>
<dbReference type="EMBL" id="CQEH01000015">
    <property type="protein sequence ID" value="CNL40842.1"/>
    <property type="molecule type" value="Genomic_DNA"/>
</dbReference>
<keyword evidence="5" id="KW-1185">Reference proteome</keyword>
<organism evidence="3 6">
    <name type="scientific">Yersinia aldovae</name>
    <dbReference type="NCBI Taxonomy" id="29483"/>
    <lineage>
        <taxon>Bacteria</taxon>
        <taxon>Pseudomonadati</taxon>
        <taxon>Pseudomonadota</taxon>
        <taxon>Gammaproteobacteria</taxon>
        <taxon>Enterobacterales</taxon>
        <taxon>Yersiniaceae</taxon>
        <taxon>Yersinia</taxon>
    </lineage>
</organism>
<dbReference type="SUPFAM" id="SSF51430">
    <property type="entry name" value="NAD(P)-linked oxidoreductase"/>
    <property type="match status" value="1"/>
</dbReference>
<dbReference type="EMBL" id="CQEJ01000009">
    <property type="protein sequence ID" value="CNL07416.1"/>
    <property type="molecule type" value="Genomic_DNA"/>
</dbReference>
<dbReference type="PROSITE" id="PS51257">
    <property type="entry name" value="PROKAR_LIPOPROTEIN"/>
    <property type="match status" value="1"/>
</dbReference>
<evidence type="ECO:0000313" key="5">
    <source>
        <dbReference type="Proteomes" id="UP000038647"/>
    </source>
</evidence>
<dbReference type="GO" id="GO:0016491">
    <property type="term" value="F:oxidoreductase activity"/>
    <property type="evidence" value="ECO:0007669"/>
    <property type="project" value="UniProtKB-KW"/>
</dbReference>
<dbReference type="Pfam" id="PF00248">
    <property type="entry name" value="Aldo_ket_red"/>
    <property type="match status" value="1"/>
</dbReference>
<dbReference type="Gene3D" id="3.20.20.100">
    <property type="entry name" value="NADP-dependent oxidoreductase domain"/>
    <property type="match status" value="1"/>
</dbReference>
<keyword evidence="1 3" id="KW-0560">Oxidoreductase</keyword>
<proteinExistence type="predicted"/>
<name>A0A0T9TXS1_YERAL</name>
<accession>A0A0T9TXS1</accession>
<dbReference type="Proteomes" id="UP000041595">
    <property type="component" value="Unassembled WGS sequence"/>
</dbReference>
<dbReference type="OrthoDB" id="9772407at2"/>